<evidence type="ECO:0000256" key="6">
    <source>
        <dbReference type="ARBA" id="ARBA00023033"/>
    </source>
</evidence>
<dbReference type="InterPro" id="IPR002403">
    <property type="entry name" value="Cyt_P450_E_grp-IV"/>
</dbReference>
<dbReference type="Gene3D" id="1.10.630.10">
    <property type="entry name" value="Cytochrome P450"/>
    <property type="match status" value="1"/>
</dbReference>
<dbReference type="GO" id="GO:0016705">
    <property type="term" value="F:oxidoreductase activity, acting on paired donors, with incorporation or reduction of molecular oxygen"/>
    <property type="evidence" value="ECO:0007669"/>
    <property type="project" value="InterPro"/>
</dbReference>
<comment type="similarity">
    <text evidence="2 8">Belongs to the cytochrome P450 family.</text>
</comment>
<keyword evidence="3 7" id="KW-0349">Heme</keyword>
<evidence type="ECO:0000256" key="7">
    <source>
        <dbReference type="PIRSR" id="PIRSR602403-1"/>
    </source>
</evidence>
<evidence type="ECO:0000256" key="2">
    <source>
        <dbReference type="ARBA" id="ARBA00010617"/>
    </source>
</evidence>
<evidence type="ECO:0000256" key="5">
    <source>
        <dbReference type="ARBA" id="ARBA00023004"/>
    </source>
</evidence>
<dbReference type="GO" id="GO:0004497">
    <property type="term" value="F:monooxygenase activity"/>
    <property type="evidence" value="ECO:0007669"/>
    <property type="project" value="UniProtKB-KW"/>
</dbReference>
<protein>
    <submittedName>
        <fullName evidence="9">Putative trichodiene oxygenase protein</fullName>
    </submittedName>
</protein>
<evidence type="ECO:0000256" key="3">
    <source>
        <dbReference type="ARBA" id="ARBA00022617"/>
    </source>
</evidence>
<dbReference type="GO" id="GO:0020037">
    <property type="term" value="F:heme binding"/>
    <property type="evidence" value="ECO:0007669"/>
    <property type="project" value="InterPro"/>
</dbReference>
<dbReference type="eggNOG" id="KOG0157">
    <property type="taxonomic scope" value="Eukaryota"/>
</dbReference>
<dbReference type="PRINTS" id="PR00385">
    <property type="entry name" value="P450"/>
</dbReference>
<dbReference type="KEGG" id="tmn:UCRPA7_3308"/>
<accession>R8BPF5</accession>
<organism evidence="9 10">
    <name type="scientific">Phaeoacremonium minimum (strain UCR-PA7)</name>
    <name type="common">Esca disease fungus</name>
    <name type="synonym">Togninia minima</name>
    <dbReference type="NCBI Taxonomy" id="1286976"/>
    <lineage>
        <taxon>Eukaryota</taxon>
        <taxon>Fungi</taxon>
        <taxon>Dikarya</taxon>
        <taxon>Ascomycota</taxon>
        <taxon>Pezizomycotina</taxon>
        <taxon>Sordariomycetes</taxon>
        <taxon>Sordariomycetidae</taxon>
        <taxon>Togniniales</taxon>
        <taxon>Togniniaceae</taxon>
        <taxon>Phaeoacremonium</taxon>
    </lineage>
</organism>
<dbReference type="GeneID" id="19323644"/>
<dbReference type="RefSeq" id="XP_007914192.1">
    <property type="nucleotide sequence ID" value="XM_007916001.1"/>
</dbReference>
<evidence type="ECO:0000256" key="1">
    <source>
        <dbReference type="ARBA" id="ARBA00001971"/>
    </source>
</evidence>
<dbReference type="InterPro" id="IPR050121">
    <property type="entry name" value="Cytochrome_P450_monoxygenase"/>
</dbReference>
<feature type="binding site" description="axial binding residue" evidence="7">
    <location>
        <position position="254"/>
    </location>
    <ligand>
        <name>heme</name>
        <dbReference type="ChEBI" id="CHEBI:30413"/>
    </ligand>
    <ligandPart>
        <name>Fe</name>
        <dbReference type="ChEBI" id="CHEBI:18248"/>
    </ligandPart>
</feature>
<dbReference type="OrthoDB" id="3945418at2759"/>
<evidence type="ECO:0000256" key="4">
    <source>
        <dbReference type="ARBA" id="ARBA00022723"/>
    </source>
</evidence>
<proteinExistence type="inferred from homology"/>
<dbReference type="SUPFAM" id="SSF48264">
    <property type="entry name" value="Cytochrome P450"/>
    <property type="match status" value="1"/>
</dbReference>
<evidence type="ECO:0000256" key="8">
    <source>
        <dbReference type="RuleBase" id="RU000461"/>
    </source>
</evidence>
<keyword evidence="6 8" id="KW-0503">Monooxygenase</keyword>
<dbReference type="InterPro" id="IPR036396">
    <property type="entry name" value="Cyt_P450_sf"/>
</dbReference>
<dbReference type="PANTHER" id="PTHR24305">
    <property type="entry name" value="CYTOCHROME P450"/>
    <property type="match status" value="1"/>
</dbReference>
<evidence type="ECO:0000313" key="9">
    <source>
        <dbReference type="EMBL" id="EOO01214.1"/>
    </source>
</evidence>
<dbReference type="PANTHER" id="PTHR24305:SF147">
    <property type="entry name" value="P450, PUTATIVE (EUROFUNG)-RELATED"/>
    <property type="match status" value="1"/>
</dbReference>
<keyword evidence="10" id="KW-1185">Reference proteome</keyword>
<dbReference type="EMBL" id="KB933041">
    <property type="protein sequence ID" value="EOO01214.1"/>
    <property type="molecule type" value="Genomic_DNA"/>
</dbReference>
<gene>
    <name evidence="9" type="ORF">UCRPA7_3308</name>
</gene>
<dbReference type="InterPro" id="IPR001128">
    <property type="entry name" value="Cyt_P450"/>
</dbReference>
<dbReference type="Proteomes" id="UP000014074">
    <property type="component" value="Unassembled WGS sequence"/>
</dbReference>
<sequence length="312" mass="35409">MHEKYGPIVRINPEELHCDDYAFVDEIYPSYLRSQLLIMSLMPALGPYLGPDIAYMVKSMNETIPNHVIKAQQQKSDGTWRLFTGIMNAPIPDEHKTIYRLSGEGWSVVAAGSETTAASLTVITFFLLSQPEKLARLREELKNEDPHKLSWVQLEKYPYLHGVIYEAFRVGLGISGRLPRVARDEALVYKGRGFNYVVPKGTAIGMSAFINHYNEELFPDPEKYEPERWIDAQGKPNHAMEKYILSFSKGSRQCIGMNLALCELHLVTAAMALRVLPHLKLYDTTYEDIRYDFDALTPQPKKGARGVRVTAV</sequence>
<dbReference type="PRINTS" id="PR00465">
    <property type="entry name" value="EP450IV"/>
</dbReference>
<dbReference type="InterPro" id="IPR017972">
    <property type="entry name" value="Cyt_P450_CS"/>
</dbReference>
<dbReference type="Pfam" id="PF00067">
    <property type="entry name" value="p450"/>
    <property type="match status" value="1"/>
</dbReference>
<keyword evidence="8" id="KW-0560">Oxidoreductase</keyword>
<reference evidence="10" key="1">
    <citation type="journal article" date="2013" name="Genome Announc.">
        <title>Draft genome sequence of the ascomycete Phaeoacremonium aleophilum strain UCR-PA7, a causal agent of the esca disease complex in grapevines.</title>
        <authorList>
            <person name="Blanco-Ulate B."/>
            <person name="Rolshausen P."/>
            <person name="Cantu D."/>
        </authorList>
    </citation>
    <scope>NUCLEOTIDE SEQUENCE [LARGE SCALE GENOMIC DNA]</scope>
    <source>
        <strain evidence="10">UCR-PA7</strain>
    </source>
</reference>
<keyword evidence="4 7" id="KW-0479">Metal-binding</keyword>
<evidence type="ECO:0000313" key="10">
    <source>
        <dbReference type="Proteomes" id="UP000014074"/>
    </source>
</evidence>
<name>R8BPF5_PHAM7</name>
<dbReference type="HOGENOM" id="CLU_001570_14_4_1"/>
<dbReference type="AlphaFoldDB" id="R8BPF5"/>
<dbReference type="CDD" id="cd11062">
    <property type="entry name" value="CYP58-like"/>
    <property type="match status" value="1"/>
</dbReference>
<comment type="cofactor">
    <cofactor evidence="1 7">
        <name>heme</name>
        <dbReference type="ChEBI" id="CHEBI:30413"/>
    </cofactor>
</comment>
<keyword evidence="5 7" id="KW-0408">Iron</keyword>
<dbReference type="PROSITE" id="PS00086">
    <property type="entry name" value="CYTOCHROME_P450"/>
    <property type="match status" value="1"/>
</dbReference>
<dbReference type="GO" id="GO:0005506">
    <property type="term" value="F:iron ion binding"/>
    <property type="evidence" value="ECO:0007669"/>
    <property type="project" value="InterPro"/>
</dbReference>